<comment type="catalytic activity">
    <reaction evidence="1 7">
        <text>D-glucuronate = D-fructuronate</text>
        <dbReference type="Rhea" id="RHEA:13049"/>
        <dbReference type="ChEBI" id="CHEBI:58720"/>
        <dbReference type="ChEBI" id="CHEBI:59863"/>
        <dbReference type="EC" id="5.3.1.12"/>
    </reaction>
</comment>
<accession>A0A1C7PD74</accession>
<dbReference type="EC" id="5.3.1.12" evidence="4 7"/>
<dbReference type="PATRIC" id="fig|1679444.3.peg.2394"/>
<dbReference type="GO" id="GO:0008880">
    <property type="term" value="F:glucuronate isomerase activity"/>
    <property type="evidence" value="ECO:0007669"/>
    <property type="project" value="UniProtKB-UniRule"/>
</dbReference>
<dbReference type="OrthoDB" id="9766564at2"/>
<evidence type="ECO:0000256" key="6">
    <source>
        <dbReference type="ARBA" id="ARBA00023235"/>
    </source>
</evidence>
<dbReference type="Gene3D" id="1.10.2020.10">
    <property type="entry name" value="uronate isomerase, domain 2, chain A"/>
    <property type="match status" value="1"/>
</dbReference>
<comment type="pathway">
    <text evidence="2 7">Carbohydrate metabolism; pentose and glucuronate interconversion.</text>
</comment>
<evidence type="ECO:0000256" key="3">
    <source>
        <dbReference type="ARBA" id="ARBA00008397"/>
    </source>
</evidence>
<sequence>MLFSDDFLLDTPQARKLFHGHAEHLPIIDYHSHLDAAAIADNRQFANIAQLWLDGDHYKWRAMRTNGVPERFCSGDASDREKFDAWAATVPKLVRNPLYHWTHLELRRPFGMTGLLFGPETADTVWEQTAMQLQSGGMGARDILEKMHVEAVCTTDDPCDDLQAHARHAAAGRSLKLLPTFRPDKARAIGDVKAWMAWLVRLEQSVGYGISDLDGFLKALAERHAFFAAHGCKLSDHSLEFMHPDSLSEAEAADVFSAARQGRAIEADDAQKFSNFMMDFFARLDAGAGWVRQLHIGALRNPNGAALESLGPDTGFDAIADFTYASPLAKLLDRSARAGSLPRTILYNLNPRDNEMLAVLCGSFQDGTVAAKMQYGAAWWFLDQMEGMTRHLETVSQLGMLSRFVGMLTDSRSFLSYTRHEYFRRILCRILGRDMAGGLIPDDDSFIGAMVSDISYNNAKHYFNF</sequence>
<protein>
    <recommendedName>
        <fullName evidence="5 7">Uronate isomerase</fullName>
        <ecNumber evidence="4 7">5.3.1.12</ecNumber>
    </recommendedName>
    <alternativeName>
        <fullName evidence="7">Glucuronate isomerase</fullName>
    </alternativeName>
    <alternativeName>
        <fullName evidence="7">Uronic isomerase</fullName>
    </alternativeName>
</protein>
<dbReference type="KEGG" id="agl:PYTT_1123"/>
<dbReference type="UniPathway" id="UPA00246"/>
<dbReference type="InterPro" id="IPR032466">
    <property type="entry name" value="Metal_Hydrolase"/>
</dbReference>
<dbReference type="InterPro" id="IPR003766">
    <property type="entry name" value="Uronate_isomerase"/>
</dbReference>
<dbReference type="GO" id="GO:0019698">
    <property type="term" value="P:D-galacturonate catabolic process"/>
    <property type="evidence" value="ECO:0007669"/>
    <property type="project" value="TreeGrafter"/>
</dbReference>
<keyword evidence="6 7" id="KW-0413">Isomerase</keyword>
<keyword evidence="8" id="KW-0378">Hydrolase</keyword>
<organism evidence="8 9">
    <name type="scientific">Akkermansia glycaniphila</name>
    <dbReference type="NCBI Taxonomy" id="1679444"/>
    <lineage>
        <taxon>Bacteria</taxon>
        <taxon>Pseudomonadati</taxon>
        <taxon>Verrucomicrobiota</taxon>
        <taxon>Verrucomicrobiia</taxon>
        <taxon>Verrucomicrobiales</taxon>
        <taxon>Akkermansiaceae</taxon>
        <taxon>Akkermansia</taxon>
    </lineage>
</organism>
<dbReference type="PANTHER" id="PTHR30068:SF4">
    <property type="entry name" value="URONATE ISOMERASE"/>
    <property type="match status" value="1"/>
</dbReference>
<reference evidence="9" key="1">
    <citation type="submission" date="2016-09" db="EMBL/GenBank/DDBJ databases">
        <authorList>
            <person name="Koehorst J."/>
        </authorList>
    </citation>
    <scope>NUCLEOTIDE SEQUENCE [LARGE SCALE GENOMIC DNA]</scope>
</reference>
<dbReference type="Gene3D" id="3.20.20.140">
    <property type="entry name" value="Metal-dependent hydrolases"/>
    <property type="match status" value="1"/>
</dbReference>
<dbReference type="EMBL" id="LT629973">
    <property type="protein sequence ID" value="SEH83883.1"/>
    <property type="molecule type" value="Genomic_DNA"/>
</dbReference>
<gene>
    <name evidence="7" type="primary">uxaC</name>
    <name evidence="8" type="ORF">PYTT_1123</name>
</gene>
<proteinExistence type="inferred from homology"/>
<dbReference type="Proteomes" id="UP000176204">
    <property type="component" value="Chromosome I"/>
</dbReference>
<evidence type="ECO:0000313" key="9">
    <source>
        <dbReference type="Proteomes" id="UP000176204"/>
    </source>
</evidence>
<dbReference type="NCBIfam" id="NF002794">
    <property type="entry name" value="PRK02925.1"/>
    <property type="match status" value="1"/>
</dbReference>
<evidence type="ECO:0000256" key="7">
    <source>
        <dbReference type="HAMAP-Rule" id="MF_00675"/>
    </source>
</evidence>
<comment type="similarity">
    <text evidence="3 7">Belongs to the metallo-dependent hydrolases superfamily. Uronate isomerase family.</text>
</comment>
<evidence type="ECO:0000256" key="4">
    <source>
        <dbReference type="ARBA" id="ARBA00012546"/>
    </source>
</evidence>
<evidence type="ECO:0000256" key="5">
    <source>
        <dbReference type="ARBA" id="ARBA00020555"/>
    </source>
</evidence>
<dbReference type="AlphaFoldDB" id="A0A1C7PD74"/>
<keyword evidence="9" id="KW-1185">Reference proteome</keyword>
<dbReference type="GO" id="GO:0042840">
    <property type="term" value="P:D-glucuronate catabolic process"/>
    <property type="evidence" value="ECO:0007669"/>
    <property type="project" value="TreeGrafter"/>
</dbReference>
<dbReference type="Pfam" id="PF02614">
    <property type="entry name" value="UxaC"/>
    <property type="match status" value="1"/>
</dbReference>
<name>A0A1C7PD74_9BACT</name>
<dbReference type="RefSeq" id="WP_067774123.1">
    <property type="nucleotide sequence ID" value="NZ_LIGX01000017.1"/>
</dbReference>
<evidence type="ECO:0000256" key="2">
    <source>
        <dbReference type="ARBA" id="ARBA00004892"/>
    </source>
</evidence>
<dbReference type="PANTHER" id="PTHR30068">
    <property type="entry name" value="URONATE ISOMERASE"/>
    <property type="match status" value="1"/>
</dbReference>
<evidence type="ECO:0000256" key="1">
    <source>
        <dbReference type="ARBA" id="ARBA00001165"/>
    </source>
</evidence>
<evidence type="ECO:0000313" key="8">
    <source>
        <dbReference type="EMBL" id="SEH83883.1"/>
    </source>
</evidence>
<dbReference type="GO" id="GO:0016787">
    <property type="term" value="F:hydrolase activity"/>
    <property type="evidence" value="ECO:0007669"/>
    <property type="project" value="UniProtKB-KW"/>
</dbReference>
<dbReference type="STRING" id="1679444.PYTT_1123"/>
<dbReference type="SUPFAM" id="SSF51556">
    <property type="entry name" value="Metallo-dependent hydrolases"/>
    <property type="match status" value="1"/>
</dbReference>
<comment type="catalytic activity">
    <reaction evidence="7">
        <text>aldehydo-D-galacturonate = keto-D-tagaturonate</text>
        <dbReference type="Rhea" id="RHEA:27702"/>
        <dbReference type="ChEBI" id="CHEBI:12952"/>
        <dbReference type="ChEBI" id="CHEBI:17886"/>
    </reaction>
</comment>
<dbReference type="HAMAP" id="MF_00675">
    <property type="entry name" value="UxaC"/>
    <property type="match status" value="1"/>
</dbReference>